<sequence length="177" mass="19874">MGDFTIQISSNLVNRLVDDVETSKKKTKRTKPKVPKEPQQPQSNVSQKQIFDDSGMPKSAAVPGWSMQPPSYLPAIPPPQSANSEVESVRSVLHESEEVVERLQKQEENMLREVTQKAKDLRDNEYKLPAPKPMPCVAELDSSLACFKEHTKDPLECASLVSSLGDCMRRFRHQVSV</sequence>
<comment type="caution">
    <text evidence="1">The sequence shown here is derived from an EMBL/GenBank/DDBJ whole genome shotgun (WGS) entry which is preliminary data.</text>
</comment>
<evidence type="ECO:0000313" key="2">
    <source>
        <dbReference type="Proteomes" id="UP000828941"/>
    </source>
</evidence>
<gene>
    <name evidence="1" type="ORF">L6164_028122</name>
</gene>
<name>A0ACB9LW76_BAUVA</name>
<organism evidence="1 2">
    <name type="scientific">Bauhinia variegata</name>
    <name type="common">Purple orchid tree</name>
    <name type="synonym">Phanera variegata</name>
    <dbReference type="NCBI Taxonomy" id="167791"/>
    <lineage>
        <taxon>Eukaryota</taxon>
        <taxon>Viridiplantae</taxon>
        <taxon>Streptophyta</taxon>
        <taxon>Embryophyta</taxon>
        <taxon>Tracheophyta</taxon>
        <taxon>Spermatophyta</taxon>
        <taxon>Magnoliopsida</taxon>
        <taxon>eudicotyledons</taxon>
        <taxon>Gunneridae</taxon>
        <taxon>Pentapetalae</taxon>
        <taxon>rosids</taxon>
        <taxon>fabids</taxon>
        <taxon>Fabales</taxon>
        <taxon>Fabaceae</taxon>
        <taxon>Cercidoideae</taxon>
        <taxon>Cercideae</taxon>
        <taxon>Bauhiniinae</taxon>
        <taxon>Bauhinia</taxon>
    </lineage>
</organism>
<dbReference type="Proteomes" id="UP000828941">
    <property type="component" value="Chromosome 11"/>
</dbReference>
<accession>A0ACB9LW76</accession>
<dbReference type="EMBL" id="CM039436">
    <property type="protein sequence ID" value="KAI4315297.1"/>
    <property type="molecule type" value="Genomic_DNA"/>
</dbReference>
<protein>
    <submittedName>
        <fullName evidence="1">Uncharacterized protein</fullName>
    </submittedName>
</protein>
<evidence type="ECO:0000313" key="1">
    <source>
        <dbReference type="EMBL" id="KAI4315297.1"/>
    </source>
</evidence>
<reference evidence="1 2" key="1">
    <citation type="journal article" date="2022" name="DNA Res.">
        <title>Chromosomal-level genome assembly of the orchid tree Bauhinia variegata (Leguminosae; Cercidoideae) supports the allotetraploid origin hypothesis of Bauhinia.</title>
        <authorList>
            <person name="Zhong Y."/>
            <person name="Chen Y."/>
            <person name="Zheng D."/>
            <person name="Pang J."/>
            <person name="Liu Y."/>
            <person name="Luo S."/>
            <person name="Meng S."/>
            <person name="Qian L."/>
            <person name="Wei D."/>
            <person name="Dai S."/>
            <person name="Zhou R."/>
        </authorList>
    </citation>
    <scope>NUCLEOTIDE SEQUENCE [LARGE SCALE GENOMIC DNA]</scope>
    <source>
        <strain evidence="1">BV-YZ2020</strain>
    </source>
</reference>
<proteinExistence type="predicted"/>
<keyword evidence="2" id="KW-1185">Reference proteome</keyword>